<dbReference type="AlphaFoldDB" id="A0A6L5JVR4"/>
<reference evidence="1 2" key="1">
    <citation type="submission" date="2019-10" db="EMBL/GenBank/DDBJ databases">
        <title>Whole-genome sequence of the purple nonsulfur photosynthetic bacterium Rhodocyclus tenuis.</title>
        <authorList>
            <person name="Kyndt J.A."/>
            <person name="Meyer T.E."/>
        </authorList>
    </citation>
    <scope>NUCLEOTIDE SEQUENCE [LARGE SCALE GENOMIC DNA]</scope>
    <source>
        <strain evidence="1 2">DSM 110</strain>
    </source>
</reference>
<dbReference type="InterPro" id="IPR006549">
    <property type="entry name" value="HAD-SF_hydro_IIIA"/>
</dbReference>
<dbReference type="Proteomes" id="UP000480275">
    <property type="component" value="Unassembled WGS sequence"/>
</dbReference>
<dbReference type="Gene3D" id="3.40.50.1000">
    <property type="entry name" value="HAD superfamily/HAD-like"/>
    <property type="match status" value="1"/>
</dbReference>
<comment type="caution">
    <text evidence="1">The sequence shown here is derived from an EMBL/GenBank/DDBJ whole genome shotgun (WGS) entry which is preliminary data.</text>
</comment>
<organism evidence="1 2">
    <name type="scientific">Rhodocyclus tenuis</name>
    <name type="common">Rhodospirillum tenue</name>
    <dbReference type="NCBI Taxonomy" id="1066"/>
    <lineage>
        <taxon>Bacteria</taxon>
        <taxon>Pseudomonadati</taxon>
        <taxon>Pseudomonadota</taxon>
        <taxon>Betaproteobacteria</taxon>
        <taxon>Rhodocyclales</taxon>
        <taxon>Rhodocyclaceae</taxon>
        <taxon>Rhodocyclus</taxon>
    </lineage>
</organism>
<dbReference type="InterPro" id="IPR023198">
    <property type="entry name" value="PGP-like_dom2"/>
</dbReference>
<dbReference type="GO" id="GO:0006281">
    <property type="term" value="P:DNA repair"/>
    <property type="evidence" value="ECO:0007669"/>
    <property type="project" value="TreeGrafter"/>
</dbReference>
<dbReference type="OrthoDB" id="9782449at2"/>
<dbReference type="Gene3D" id="1.10.150.240">
    <property type="entry name" value="Putative phosphatase, domain 2"/>
    <property type="match status" value="1"/>
</dbReference>
<dbReference type="SFLD" id="SFLDG01129">
    <property type="entry name" value="C1.5:_HAD__Beta-PGM__Phosphata"/>
    <property type="match status" value="1"/>
</dbReference>
<dbReference type="InterPro" id="IPR050155">
    <property type="entry name" value="HAD-like_hydrolase_sf"/>
</dbReference>
<protein>
    <submittedName>
        <fullName evidence="1">HAD-IA family hydrolase</fullName>
    </submittedName>
</protein>
<sequence>MAKRFDLIVFDWDGTLLDSAGAIVEAIQAACRDLDVSEPPEARARHVIGLGLHDALRYAAPDLPEGRYPQMVERYRHHYLAGDHALKLFAGAAELVNELAQQDFLLAVATGKSRQGLDRALRASALAHRFVATRCADECHSKPHPQMLEELMDELAVSPERTLMVGDTTHDMQMAKNAGVAGLAVAYGAHPAETLDALAPLARVDSVAELTTWLRANA</sequence>
<dbReference type="SFLD" id="SFLDG01135">
    <property type="entry name" value="C1.5.6:_HAD__Beta-PGM__Phospha"/>
    <property type="match status" value="1"/>
</dbReference>
<dbReference type="NCBIfam" id="TIGR01549">
    <property type="entry name" value="HAD-SF-IA-v1"/>
    <property type="match status" value="1"/>
</dbReference>
<dbReference type="InterPro" id="IPR036412">
    <property type="entry name" value="HAD-like_sf"/>
</dbReference>
<dbReference type="InterPro" id="IPR023214">
    <property type="entry name" value="HAD_sf"/>
</dbReference>
<dbReference type="SFLD" id="SFLDS00003">
    <property type="entry name" value="Haloacid_Dehalogenase"/>
    <property type="match status" value="1"/>
</dbReference>
<dbReference type="EMBL" id="WIXJ01000002">
    <property type="protein sequence ID" value="MQY50892.1"/>
    <property type="molecule type" value="Genomic_DNA"/>
</dbReference>
<dbReference type="InterPro" id="IPR041492">
    <property type="entry name" value="HAD_2"/>
</dbReference>
<name>A0A6L5JVR4_RHOTE</name>
<dbReference type="Pfam" id="PF13419">
    <property type="entry name" value="HAD_2"/>
    <property type="match status" value="1"/>
</dbReference>
<accession>A0A6L5JVR4</accession>
<dbReference type="GO" id="GO:0005829">
    <property type="term" value="C:cytosol"/>
    <property type="evidence" value="ECO:0007669"/>
    <property type="project" value="TreeGrafter"/>
</dbReference>
<dbReference type="PANTHER" id="PTHR43434">
    <property type="entry name" value="PHOSPHOGLYCOLATE PHOSPHATASE"/>
    <property type="match status" value="1"/>
</dbReference>
<dbReference type="InterPro" id="IPR006439">
    <property type="entry name" value="HAD-SF_hydro_IA"/>
</dbReference>
<gene>
    <name evidence="1" type="ORF">GHK24_03750</name>
</gene>
<dbReference type="SUPFAM" id="SSF56784">
    <property type="entry name" value="HAD-like"/>
    <property type="match status" value="1"/>
</dbReference>
<dbReference type="NCBIfam" id="TIGR01662">
    <property type="entry name" value="HAD-SF-IIIA"/>
    <property type="match status" value="1"/>
</dbReference>
<dbReference type="GO" id="GO:0008967">
    <property type="term" value="F:phosphoglycolate phosphatase activity"/>
    <property type="evidence" value="ECO:0007669"/>
    <property type="project" value="TreeGrafter"/>
</dbReference>
<dbReference type="PANTHER" id="PTHR43434:SF24">
    <property type="entry name" value="HYDROLASE-RELATED"/>
    <property type="match status" value="1"/>
</dbReference>
<evidence type="ECO:0000313" key="1">
    <source>
        <dbReference type="EMBL" id="MQY50892.1"/>
    </source>
</evidence>
<proteinExistence type="predicted"/>
<keyword evidence="1" id="KW-0378">Hydrolase</keyword>
<evidence type="ECO:0000313" key="2">
    <source>
        <dbReference type="Proteomes" id="UP000480275"/>
    </source>
</evidence>